<gene>
    <name evidence="1" type="ORF">HLH36_06995</name>
</gene>
<protein>
    <submittedName>
        <fullName evidence="1">Alpha/beta hydrolase</fullName>
    </submittedName>
</protein>
<name>A0A7W4NVX8_9PROT</name>
<dbReference type="InterPro" id="IPR029058">
    <property type="entry name" value="AB_hydrolase_fold"/>
</dbReference>
<proteinExistence type="predicted"/>
<evidence type="ECO:0000313" key="1">
    <source>
        <dbReference type="EMBL" id="MBB2168102.1"/>
    </source>
</evidence>
<reference evidence="1 2" key="1">
    <citation type="submission" date="2020-04" db="EMBL/GenBank/DDBJ databases">
        <title>Description of novel Gluconacetobacter.</title>
        <authorList>
            <person name="Sombolestani A."/>
        </authorList>
    </citation>
    <scope>NUCLEOTIDE SEQUENCE [LARGE SCALE GENOMIC DNA]</scope>
    <source>
        <strain evidence="1 2">LMG 27801</strain>
    </source>
</reference>
<dbReference type="RefSeq" id="WP_182985693.1">
    <property type="nucleotide sequence ID" value="NZ_JABEQD010000003.1"/>
</dbReference>
<sequence>MQVANQPDQGTDILRQSLTCRQSTPLTLEPVSTSDTIDILSRFEIVIVPGLDDSGPHHWQSRWEHFLGQQGVTIHRVIQTNWEQPSYPAWRRGLWHALAVCRRPTILVAHSLGAVLAARWASECPMEPVSGAFLVAPADVEQYSGPDAGRVSDFGPLPADRLPFPSILVASRNDEWLTMQRARAMARQWGSTMLDVGQLGHIGNRSDVGLWPAGLSALADLARSLSGISA</sequence>
<accession>A0A7W4NVX8</accession>
<keyword evidence="2" id="KW-1185">Reference proteome</keyword>
<dbReference type="Pfam" id="PF06821">
    <property type="entry name" value="Ser_hydrolase"/>
    <property type="match status" value="1"/>
</dbReference>
<dbReference type="GO" id="GO:0016787">
    <property type="term" value="F:hydrolase activity"/>
    <property type="evidence" value="ECO:0007669"/>
    <property type="project" value="UniProtKB-KW"/>
</dbReference>
<dbReference type="InterPro" id="IPR010662">
    <property type="entry name" value="RBBP9/YdeN"/>
</dbReference>
<dbReference type="Proteomes" id="UP000559860">
    <property type="component" value="Unassembled WGS sequence"/>
</dbReference>
<comment type="caution">
    <text evidence="1">The sequence shown here is derived from an EMBL/GenBank/DDBJ whole genome shotgun (WGS) entry which is preliminary data.</text>
</comment>
<organism evidence="1 2">
    <name type="scientific">Gluconacetobacter aggeris</name>
    <dbReference type="NCBI Taxonomy" id="1286186"/>
    <lineage>
        <taxon>Bacteria</taxon>
        <taxon>Pseudomonadati</taxon>
        <taxon>Pseudomonadota</taxon>
        <taxon>Alphaproteobacteria</taxon>
        <taxon>Acetobacterales</taxon>
        <taxon>Acetobacteraceae</taxon>
        <taxon>Gluconacetobacter</taxon>
    </lineage>
</organism>
<dbReference type="Gene3D" id="3.40.50.1820">
    <property type="entry name" value="alpha/beta hydrolase"/>
    <property type="match status" value="1"/>
</dbReference>
<keyword evidence="1" id="KW-0378">Hydrolase</keyword>
<dbReference type="EMBL" id="JABEQD010000003">
    <property type="protein sequence ID" value="MBB2168102.1"/>
    <property type="molecule type" value="Genomic_DNA"/>
</dbReference>
<evidence type="ECO:0000313" key="2">
    <source>
        <dbReference type="Proteomes" id="UP000559860"/>
    </source>
</evidence>
<dbReference type="SUPFAM" id="SSF53474">
    <property type="entry name" value="alpha/beta-Hydrolases"/>
    <property type="match status" value="1"/>
</dbReference>
<dbReference type="AlphaFoldDB" id="A0A7W4NVX8"/>